<evidence type="ECO:0000313" key="1">
    <source>
        <dbReference type="EMBL" id="GIK07595.1"/>
    </source>
</evidence>
<accession>A0A9P3C2I0</accession>
<gene>
    <name evidence="1" type="ORF">Aspvir_003261</name>
</gene>
<dbReference type="OrthoDB" id="4467879at2759"/>
<organism evidence="1 2">
    <name type="scientific">Aspergillus viridinutans</name>
    <dbReference type="NCBI Taxonomy" id="75553"/>
    <lineage>
        <taxon>Eukaryota</taxon>
        <taxon>Fungi</taxon>
        <taxon>Dikarya</taxon>
        <taxon>Ascomycota</taxon>
        <taxon>Pezizomycotina</taxon>
        <taxon>Eurotiomycetes</taxon>
        <taxon>Eurotiomycetidae</taxon>
        <taxon>Eurotiales</taxon>
        <taxon>Aspergillaceae</taxon>
        <taxon>Aspergillus</taxon>
        <taxon>Aspergillus subgen. Fumigati</taxon>
    </lineage>
</organism>
<reference evidence="1 2" key="1">
    <citation type="submission" date="2021-02" db="EMBL/GenBank/DDBJ databases">
        <title>Pan-genome distribution and transcriptional activeness of fungal secondary metabolism genes in Aspergillus section Fumigati.</title>
        <authorList>
            <person name="Takahashi H."/>
            <person name="Umemura M."/>
            <person name="Ninomiya A."/>
            <person name="Kusuya Y."/>
            <person name="Urayama S."/>
            <person name="Shimizu M."/>
            <person name="Watanabe A."/>
            <person name="Kamei K."/>
            <person name="Yaguchi T."/>
            <person name="Hagiwara D."/>
        </authorList>
    </citation>
    <scope>NUCLEOTIDE SEQUENCE [LARGE SCALE GENOMIC DNA]</scope>
    <source>
        <strain evidence="1 2">IFM 47045</strain>
    </source>
</reference>
<protein>
    <submittedName>
        <fullName evidence="1">Uncharacterized protein</fullName>
    </submittedName>
</protein>
<keyword evidence="2" id="KW-1185">Reference proteome</keyword>
<proteinExistence type="predicted"/>
<name>A0A9P3C2I0_ASPVI</name>
<dbReference type="EMBL" id="BOPL01000014">
    <property type="protein sequence ID" value="GIK07595.1"/>
    <property type="molecule type" value="Genomic_DNA"/>
</dbReference>
<sequence>MLRSISEPAQVYSAEKKWTVHDVMGVLVTTQPYPMTLVPSPDRLRDAAERILPRGSMGRQLFQDEFSLFVRLLLQLRVWDVEGSCLPSGMFNDESSSACQKLADSIADAICNEDQTIDAGIVADILPGLRERFYNLWGVIFQPRSLRETIVPPEGCLPNRIMTVISLLLPFAMDASGPSDSCLELLPRTEDVGMDLLLEQIRGDDYPHILLLTDEMCTAVVGAYIPSPSSHEAASGHFLFQLCPRFCLLRSTGLKSLEELFHSETNVSSLSTVTTDQRPSLPCTIGHEGRARLRIDPQGLTVTMVVNLTESSEEKPIYTDMCRDQDREWKLTVHPAQLHILRINPSATWSRNGSKVEVSGEELQNRIHGFGSSNSETPCTNVLERWNIRRQFYGGTCP</sequence>
<dbReference type="Proteomes" id="UP000710440">
    <property type="component" value="Unassembled WGS sequence"/>
</dbReference>
<dbReference type="RefSeq" id="XP_043130781.1">
    <property type="nucleotide sequence ID" value="XM_043274846.1"/>
</dbReference>
<dbReference type="AlphaFoldDB" id="A0A9P3C2I0"/>
<comment type="caution">
    <text evidence="1">The sequence shown here is derived from an EMBL/GenBank/DDBJ whole genome shotgun (WGS) entry which is preliminary data.</text>
</comment>
<dbReference type="GeneID" id="66931243"/>
<evidence type="ECO:0000313" key="2">
    <source>
        <dbReference type="Proteomes" id="UP000710440"/>
    </source>
</evidence>